<keyword evidence="3" id="KW-1185">Reference proteome</keyword>
<dbReference type="STRING" id="1075417.SAMN05421823_109128"/>
<feature type="transmembrane region" description="Helical" evidence="1">
    <location>
        <begin position="106"/>
        <end position="125"/>
    </location>
</feature>
<evidence type="ECO:0000256" key="1">
    <source>
        <dbReference type="SAM" id="Phobius"/>
    </source>
</evidence>
<feature type="transmembrane region" description="Helical" evidence="1">
    <location>
        <begin position="64"/>
        <end position="86"/>
    </location>
</feature>
<evidence type="ECO:0000313" key="2">
    <source>
        <dbReference type="EMBL" id="SDL95563.1"/>
    </source>
</evidence>
<dbReference type="Proteomes" id="UP000198510">
    <property type="component" value="Unassembled WGS sequence"/>
</dbReference>
<dbReference type="AlphaFoldDB" id="A0A1G9PAG8"/>
<keyword evidence="1" id="KW-0812">Transmembrane</keyword>
<dbReference type="RefSeq" id="WP_089685641.1">
    <property type="nucleotide sequence ID" value="NZ_FNFO01000009.1"/>
</dbReference>
<name>A0A1G9PAG8_9BACT</name>
<dbReference type="OrthoDB" id="1120881at2"/>
<reference evidence="2 3" key="1">
    <citation type="submission" date="2016-10" db="EMBL/GenBank/DDBJ databases">
        <authorList>
            <person name="de Groot N.N."/>
        </authorList>
    </citation>
    <scope>NUCLEOTIDE SEQUENCE [LARGE SCALE GENOMIC DNA]</scope>
    <source>
        <strain evidence="2 3">DSM 25186</strain>
    </source>
</reference>
<sequence>MNDPVQSLAEIRSMMERSSRFLSLSGLSGIFAGIFALMGAAVAYGLTKDLRRGVGAEGMTWSEAVPWLMLDAAVVLVLALGSGIYFTNRRALRSGQRVWNATSRRFLINLAIPLATGGAFCFLLLHYGAAILVAPTMLIFYGLSLLNASKFTLDEIRYLGISEVLLGLLAGIFAGWGLLFWSLGFGVLHIVYGALMYHKYERA</sequence>
<keyword evidence="1" id="KW-1133">Transmembrane helix</keyword>
<proteinExistence type="predicted"/>
<organism evidence="2 3">
    <name type="scientific">Catalinimonas alkaloidigena</name>
    <dbReference type="NCBI Taxonomy" id="1075417"/>
    <lineage>
        <taxon>Bacteria</taxon>
        <taxon>Pseudomonadati</taxon>
        <taxon>Bacteroidota</taxon>
        <taxon>Cytophagia</taxon>
        <taxon>Cytophagales</taxon>
        <taxon>Catalimonadaceae</taxon>
        <taxon>Catalinimonas</taxon>
    </lineage>
</organism>
<accession>A0A1G9PAG8</accession>
<protein>
    <submittedName>
        <fullName evidence="2">Uncharacterized protein</fullName>
    </submittedName>
</protein>
<keyword evidence="1" id="KW-0472">Membrane</keyword>
<dbReference type="EMBL" id="FNFO01000009">
    <property type="protein sequence ID" value="SDL95563.1"/>
    <property type="molecule type" value="Genomic_DNA"/>
</dbReference>
<feature type="transmembrane region" description="Helical" evidence="1">
    <location>
        <begin position="131"/>
        <end position="149"/>
    </location>
</feature>
<feature type="transmembrane region" description="Helical" evidence="1">
    <location>
        <begin position="21"/>
        <end position="44"/>
    </location>
</feature>
<gene>
    <name evidence="2" type="ORF">SAMN05421823_109128</name>
</gene>
<evidence type="ECO:0000313" key="3">
    <source>
        <dbReference type="Proteomes" id="UP000198510"/>
    </source>
</evidence>